<feature type="binding site" description="in other chain" evidence="8">
    <location>
        <begin position="14"/>
        <end position="17"/>
    </location>
    <ligand>
        <name>IMP</name>
        <dbReference type="ChEBI" id="CHEBI:58053"/>
        <note>ligand shared between dimeric partners</note>
    </ligand>
</feature>
<dbReference type="InterPro" id="IPR027417">
    <property type="entry name" value="P-loop_NTPase"/>
</dbReference>
<dbReference type="EC" id="6.3.4.4" evidence="8 10"/>
<comment type="pathway">
    <text evidence="8 10">Purine metabolism; AMP biosynthesis via de novo pathway; AMP from IMP: step 1/2.</text>
</comment>
<dbReference type="FunFam" id="3.90.170.10:FF:000001">
    <property type="entry name" value="Adenylosuccinate synthetase"/>
    <property type="match status" value="1"/>
</dbReference>
<feature type="binding site" evidence="8">
    <location>
        <begin position="41"/>
        <end position="43"/>
    </location>
    <ligand>
        <name>GTP</name>
        <dbReference type="ChEBI" id="CHEBI:37565"/>
    </ligand>
</feature>
<comment type="similarity">
    <text evidence="8 10">Belongs to the adenylosuccinate synthetase family.</text>
</comment>
<dbReference type="CDD" id="cd03108">
    <property type="entry name" value="AdSS"/>
    <property type="match status" value="1"/>
</dbReference>
<feature type="binding site" evidence="8">
    <location>
        <begin position="300"/>
        <end position="306"/>
    </location>
    <ligand>
        <name>substrate</name>
    </ligand>
</feature>
<organism evidence="11 12">
    <name type="scientific">Lautropia mirabilis ATCC 51599</name>
    <dbReference type="NCBI Taxonomy" id="887898"/>
    <lineage>
        <taxon>Bacteria</taxon>
        <taxon>Pseudomonadati</taxon>
        <taxon>Pseudomonadota</taxon>
        <taxon>Betaproteobacteria</taxon>
        <taxon>Burkholderiales</taxon>
        <taxon>Burkholderiaceae</taxon>
        <taxon>Lautropia</taxon>
    </lineage>
</organism>
<keyword evidence="2 8" id="KW-0436">Ligase</keyword>
<dbReference type="GO" id="GO:0004019">
    <property type="term" value="F:adenylosuccinate synthase activity"/>
    <property type="evidence" value="ECO:0007669"/>
    <property type="project" value="UniProtKB-UniRule"/>
</dbReference>
<evidence type="ECO:0000256" key="2">
    <source>
        <dbReference type="ARBA" id="ARBA00022598"/>
    </source>
</evidence>
<keyword evidence="6 8" id="KW-0460">Magnesium</keyword>
<dbReference type="GO" id="GO:0044208">
    <property type="term" value="P:'de novo' AMP biosynthetic process"/>
    <property type="evidence" value="ECO:0007669"/>
    <property type="project" value="UniProtKB-UniRule"/>
</dbReference>
<feature type="binding site" evidence="8">
    <location>
        <position position="41"/>
    </location>
    <ligand>
        <name>Mg(2+)</name>
        <dbReference type="ChEBI" id="CHEBI:18420"/>
    </ligand>
</feature>
<name>E7RVN5_9BURK</name>
<dbReference type="InterPro" id="IPR033128">
    <property type="entry name" value="Adenylosuccin_syn_Lys_AS"/>
</dbReference>
<dbReference type="Gene3D" id="3.40.440.10">
    <property type="entry name" value="Adenylosuccinate Synthetase, subunit A, domain 1"/>
    <property type="match status" value="1"/>
</dbReference>
<dbReference type="Pfam" id="PF00709">
    <property type="entry name" value="Adenylsucc_synt"/>
    <property type="match status" value="1"/>
</dbReference>
<feature type="binding site" evidence="8">
    <location>
        <begin position="13"/>
        <end position="19"/>
    </location>
    <ligand>
        <name>GTP</name>
        <dbReference type="ChEBI" id="CHEBI:37565"/>
    </ligand>
</feature>
<evidence type="ECO:0000256" key="6">
    <source>
        <dbReference type="ARBA" id="ARBA00022842"/>
    </source>
</evidence>
<dbReference type="STRING" id="887898.HMPREF0551_0856"/>
<evidence type="ECO:0000313" key="11">
    <source>
        <dbReference type="EMBL" id="EFV95368.1"/>
    </source>
</evidence>
<dbReference type="AlphaFoldDB" id="E7RVN5"/>
<dbReference type="SUPFAM" id="SSF52540">
    <property type="entry name" value="P-loop containing nucleoside triphosphate hydrolases"/>
    <property type="match status" value="1"/>
</dbReference>
<reference evidence="11 12" key="1">
    <citation type="submission" date="2010-12" db="EMBL/GenBank/DDBJ databases">
        <authorList>
            <person name="Muzny D."/>
            <person name="Qin X."/>
            <person name="Deng J."/>
            <person name="Jiang H."/>
            <person name="Liu Y."/>
            <person name="Qu J."/>
            <person name="Song X.-Z."/>
            <person name="Zhang L."/>
            <person name="Thornton R."/>
            <person name="Coyle M."/>
            <person name="Francisco L."/>
            <person name="Jackson L."/>
            <person name="Javaid M."/>
            <person name="Korchina V."/>
            <person name="Kovar C."/>
            <person name="Mata R."/>
            <person name="Mathew T."/>
            <person name="Ngo R."/>
            <person name="Nguyen L."/>
            <person name="Nguyen N."/>
            <person name="Okwuonu G."/>
            <person name="Ongeri F."/>
            <person name="Pham C."/>
            <person name="Simmons D."/>
            <person name="Wilczek-Boney K."/>
            <person name="Hale W."/>
            <person name="Jakkamsetti A."/>
            <person name="Pham P."/>
            <person name="Ruth R."/>
            <person name="San Lucas F."/>
            <person name="Warren J."/>
            <person name="Zhang J."/>
            <person name="Zhao Z."/>
            <person name="Zhou C."/>
            <person name="Zhu D."/>
            <person name="Lee S."/>
            <person name="Bess C."/>
            <person name="Blankenburg K."/>
            <person name="Forbes L."/>
            <person name="Fu Q."/>
            <person name="Gubbala S."/>
            <person name="Hirani K."/>
            <person name="Jayaseelan J.C."/>
            <person name="Lara F."/>
            <person name="Munidasa M."/>
            <person name="Palculict T."/>
            <person name="Patil S."/>
            <person name="Pu L.-L."/>
            <person name="Saada N."/>
            <person name="Tang L."/>
            <person name="Weissenberger G."/>
            <person name="Zhu Y."/>
            <person name="Hemphill L."/>
            <person name="Shang Y."/>
            <person name="Youmans B."/>
            <person name="Ayvaz T."/>
            <person name="Ross M."/>
            <person name="Santibanez J."/>
            <person name="Aqrawi P."/>
            <person name="Gross S."/>
            <person name="Joshi V."/>
            <person name="Fowler G."/>
            <person name="Nazareth L."/>
            <person name="Reid J."/>
            <person name="Worley K."/>
            <person name="Petrosino J."/>
            <person name="Highlander S."/>
            <person name="Gibbs R."/>
        </authorList>
    </citation>
    <scope>NUCLEOTIDE SEQUENCE [LARGE SCALE GENOMIC DNA]</scope>
    <source>
        <strain evidence="11 12">ATCC 51599</strain>
    </source>
</reference>
<evidence type="ECO:0000256" key="5">
    <source>
        <dbReference type="ARBA" id="ARBA00022755"/>
    </source>
</evidence>
<gene>
    <name evidence="8 11" type="primary">purA</name>
    <name evidence="11" type="ORF">HMPREF0551_0856</name>
</gene>
<evidence type="ECO:0000313" key="12">
    <source>
        <dbReference type="Proteomes" id="UP000011021"/>
    </source>
</evidence>
<dbReference type="GO" id="GO:0046040">
    <property type="term" value="P:IMP metabolic process"/>
    <property type="evidence" value="ECO:0007669"/>
    <property type="project" value="TreeGrafter"/>
</dbReference>
<dbReference type="SMART" id="SM00788">
    <property type="entry name" value="Adenylsucc_synt"/>
    <property type="match status" value="1"/>
</dbReference>
<dbReference type="FunFam" id="1.10.300.10:FF:000001">
    <property type="entry name" value="Adenylosuccinate synthetase"/>
    <property type="match status" value="1"/>
</dbReference>
<dbReference type="InterPro" id="IPR042111">
    <property type="entry name" value="Adenylosuccinate_synth_dom3"/>
</dbReference>
<dbReference type="GO" id="GO:0000287">
    <property type="term" value="F:magnesium ion binding"/>
    <property type="evidence" value="ECO:0007669"/>
    <property type="project" value="UniProtKB-UniRule"/>
</dbReference>
<dbReference type="EMBL" id="AEQP01000003">
    <property type="protein sequence ID" value="EFV95368.1"/>
    <property type="molecule type" value="Genomic_DNA"/>
</dbReference>
<evidence type="ECO:0000256" key="3">
    <source>
        <dbReference type="ARBA" id="ARBA00022723"/>
    </source>
</evidence>
<comment type="subunit">
    <text evidence="1 8">Homodimer.</text>
</comment>
<comment type="caution">
    <text evidence="11">The sequence shown here is derived from an EMBL/GenBank/DDBJ whole genome shotgun (WGS) entry which is preliminary data.</text>
</comment>
<feature type="active site" evidence="9">
    <location>
        <position position="141"/>
    </location>
</feature>
<keyword evidence="8" id="KW-0963">Cytoplasm</keyword>
<proteinExistence type="inferred from homology"/>
<evidence type="ECO:0000256" key="10">
    <source>
        <dbReference type="RuleBase" id="RU000520"/>
    </source>
</evidence>
<sequence>MSRNLVVVGTQWGDEGKGKVVDLLTDEVKGVVRFQGGHNAGHTLVIEGRKQVLRLIPSGILRDDVTCYIGNGVVLSPQALLSEIAELEAAGVDVRNRLRISYACSLILPYHIALDQAREQARGDARIGTTGRGIGPAYEDKVARRGLRLEDLYVPDQLAERVREAAELHNFLLENYYHAPRIDVARMLDELQDQAEQIRPMVHDVAGLLADALARGESLMFEGAQGALLDIDHGTYPFVTSSNCVAGAAAAGSGIGPGNLHFVLGIAKAYTTRVGSGPFPTELHDDIGKRLAERGHEFGSVTGRPRRCGWFDAVAMRRSIELNGVTALCLTKLDVLDGLDTVRICTHYDMTTPKGNIKRLERLPTGAGAVARCQAVYEEMPGWKENTRGARRWEDLPVNARRYVERLAELSGAPIDIISTGPDREETIVLRHPGRKEG</sequence>
<evidence type="ECO:0000256" key="8">
    <source>
        <dbReference type="HAMAP-Rule" id="MF_00011"/>
    </source>
</evidence>
<dbReference type="InterPro" id="IPR042109">
    <property type="entry name" value="Adenylosuccinate_synth_dom1"/>
</dbReference>
<keyword evidence="5 8" id="KW-0658">Purine biosynthesis</keyword>
<dbReference type="eggNOG" id="COG0104">
    <property type="taxonomic scope" value="Bacteria"/>
</dbReference>
<evidence type="ECO:0000256" key="1">
    <source>
        <dbReference type="ARBA" id="ARBA00011738"/>
    </source>
</evidence>
<feature type="binding site" evidence="8">
    <location>
        <position position="14"/>
    </location>
    <ligand>
        <name>Mg(2+)</name>
        <dbReference type="ChEBI" id="CHEBI:18420"/>
    </ligand>
</feature>
<dbReference type="PROSITE" id="PS00513">
    <property type="entry name" value="ADENYLOSUCCIN_SYN_2"/>
    <property type="match status" value="1"/>
</dbReference>
<dbReference type="PROSITE" id="PS01266">
    <property type="entry name" value="ADENYLOSUCCIN_SYN_1"/>
    <property type="match status" value="1"/>
</dbReference>
<evidence type="ECO:0000256" key="9">
    <source>
        <dbReference type="PROSITE-ProRule" id="PRU10134"/>
    </source>
</evidence>
<comment type="cofactor">
    <cofactor evidence="8">
        <name>Mg(2+)</name>
        <dbReference type="ChEBI" id="CHEBI:18420"/>
    </cofactor>
    <text evidence="8">Binds 1 Mg(2+) ion per subunit.</text>
</comment>
<dbReference type="Gene3D" id="1.10.300.10">
    <property type="entry name" value="Adenylosuccinate Synthetase, subunit A, domain 2"/>
    <property type="match status" value="1"/>
</dbReference>
<feature type="binding site" evidence="8">
    <location>
        <begin position="332"/>
        <end position="334"/>
    </location>
    <ligand>
        <name>GTP</name>
        <dbReference type="ChEBI" id="CHEBI:37565"/>
    </ligand>
</feature>
<protein>
    <recommendedName>
        <fullName evidence="8 10">Adenylosuccinate synthetase</fullName>
        <shortName evidence="8">AMPSase</shortName>
        <shortName evidence="8">AdSS</shortName>
        <ecNumber evidence="8 10">6.3.4.4</ecNumber>
    </recommendedName>
    <alternativeName>
        <fullName evidence="8">IMP--aspartate ligase</fullName>
    </alternativeName>
</protein>
<keyword evidence="12" id="KW-1185">Reference proteome</keyword>
<feature type="active site" description="Proton donor" evidence="8">
    <location>
        <position position="42"/>
    </location>
</feature>
<keyword evidence="4 8" id="KW-0547">Nucleotide-binding</keyword>
<keyword evidence="7 8" id="KW-0342">GTP-binding</keyword>
<dbReference type="PANTHER" id="PTHR11846:SF0">
    <property type="entry name" value="ADENYLOSUCCINATE SYNTHETASE"/>
    <property type="match status" value="1"/>
</dbReference>
<dbReference type="GO" id="GO:0005525">
    <property type="term" value="F:GTP binding"/>
    <property type="evidence" value="ECO:0007669"/>
    <property type="project" value="UniProtKB-UniRule"/>
</dbReference>
<dbReference type="GO" id="GO:0005737">
    <property type="term" value="C:cytoplasm"/>
    <property type="evidence" value="ECO:0007669"/>
    <property type="project" value="UniProtKB-SubCell"/>
</dbReference>
<dbReference type="PANTHER" id="PTHR11846">
    <property type="entry name" value="ADENYLOSUCCINATE SYNTHETASE"/>
    <property type="match status" value="1"/>
</dbReference>
<feature type="binding site" description="in other chain" evidence="8">
    <location>
        <position position="130"/>
    </location>
    <ligand>
        <name>IMP</name>
        <dbReference type="ChEBI" id="CHEBI:58053"/>
        <note>ligand shared between dimeric partners</note>
    </ligand>
</feature>
<keyword evidence="3 8" id="KW-0479">Metal-binding</keyword>
<feature type="binding site" description="in other chain" evidence="8">
    <location>
        <position position="225"/>
    </location>
    <ligand>
        <name>IMP</name>
        <dbReference type="ChEBI" id="CHEBI:58053"/>
        <note>ligand shared between dimeric partners</note>
    </ligand>
</feature>
<evidence type="ECO:0000256" key="4">
    <source>
        <dbReference type="ARBA" id="ARBA00022741"/>
    </source>
</evidence>
<comment type="catalytic activity">
    <reaction evidence="8 10">
        <text>IMP + L-aspartate + GTP = N(6)-(1,2-dicarboxyethyl)-AMP + GDP + phosphate + 2 H(+)</text>
        <dbReference type="Rhea" id="RHEA:15753"/>
        <dbReference type="ChEBI" id="CHEBI:15378"/>
        <dbReference type="ChEBI" id="CHEBI:29991"/>
        <dbReference type="ChEBI" id="CHEBI:37565"/>
        <dbReference type="ChEBI" id="CHEBI:43474"/>
        <dbReference type="ChEBI" id="CHEBI:57567"/>
        <dbReference type="ChEBI" id="CHEBI:58053"/>
        <dbReference type="ChEBI" id="CHEBI:58189"/>
        <dbReference type="EC" id="6.3.4.4"/>
    </reaction>
</comment>
<dbReference type="Gene3D" id="3.90.170.10">
    <property type="entry name" value="Adenylosuccinate Synthetase, subunit A, domain 3"/>
    <property type="match status" value="1"/>
</dbReference>
<dbReference type="InterPro" id="IPR018220">
    <property type="entry name" value="Adenylosuccin_syn_GTP-bd"/>
</dbReference>
<dbReference type="NCBIfam" id="TIGR00184">
    <property type="entry name" value="purA"/>
    <property type="match status" value="1"/>
</dbReference>
<accession>E7RVN5</accession>
<feature type="active site" description="Proton acceptor" evidence="8">
    <location>
        <position position="14"/>
    </location>
</feature>
<dbReference type="InterPro" id="IPR042110">
    <property type="entry name" value="Adenylosuccinate_synth_dom2"/>
</dbReference>
<feature type="binding site" evidence="8">
    <location>
        <position position="144"/>
    </location>
    <ligand>
        <name>IMP</name>
        <dbReference type="ChEBI" id="CHEBI:58053"/>
        <note>ligand shared between dimeric partners</note>
    </ligand>
</feature>
<feature type="binding site" description="in other chain" evidence="8">
    <location>
        <begin position="39"/>
        <end position="42"/>
    </location>
    <ligand>
        <name>IMP</name>
        <dbReference type="ChEBI" id="CHEBI:58053"/>
        <note>ligand shared between dimeric partners</note>
    </ligand>
</feature>
<dbReference type="InterPro" id="IPR001114">
    <property type="entry name" value="Adenylosuccinate_synthetase"/>
</dbReference>
<dbReference type="HOGENOM" id="CLU_029848_0_0_4"/>
<feature type="binding site" evidence="8">
    <location>
        <position position="306"/>
    </location>
    <ligand>
        <name>GTP</name>
        <dbReference type="ChEBI" id="CHEBI:37565"/>
    </ligand>
</feature>
<dbReference type="NCBIfam" id="NF002223">
    <property type="entry name" value="PRK01117.1"/>
    <property type="match status" value="1"/>
</dbReference>
<dbReference type="HAMAP" id="MF_00011">
    <property type="entry name" value="Adenylosucc_synth"/>
    <property type="match status" value="1"/>
</dbReference>
<feature type="binding site" description="in other chain" evidence="8">
    <location>
        <position position="240"/>
    </location>
    <ligand>
        <name>IMP</name>
        <dbReference type="ChEBI" id="CHEBI:58053"/>
        <note>ligand shared between dimeric partners</note>
    </ligand>
</feature>
<evidence type="ECO:0000256" key="7">
    <source>
        <dbReference type="ARBA" id="ARBA00023134"/>
    </source>
</evidence>
<dbReference type="UniPathway" id="UPA00075">
    <property type="reaction ID" value="UER00335"/>
</dbReference>
<comment type="subcellular location">
    <subcellularLocation>
        <location evidence="8">Cytoplasm</location>
    </subcellularLocation>
</comment>
<dbReference type="Proteomes" id="UP000011021">
    <property type="component" value="Unassembled WGS sequence"/>
</dbReference>
<feature type="binding site" description="in other chain" evidence="8">
    <location>
        <position position="304"/>
    </location>
    <ligand>
        <name>IMP</name>
        <dbReference type="ChEBI" id="CHEBI:58053"/>
        <note>ligand shared between dimeric partners</note>
    </ligand>
</feature>
<feature type="binding site" evidence="8">
    <location>
        <begin position="419"/>
        <end position="421"/>
    </location>
    <ligand>
        <name>GTP</name>
        <dbReference type="ChEBI" id="CHEBI:37565"/>
    </ligand>
</feature>
<comment type="function">
    <text evidence="8">Plays an important role in the de novo pathway of purine nucleotide biosynthesis. Catalyzes the first committed step in the biosynthesis of AMP from IMP.</text>
</comment>